<accession>A0A1G6GM99</accession>
<dbReference type="OrthoDB" id="2112810at2"/>
<dbReference type="GO" id="GO:0009279">
    <property type="term" value="C:cell outer membrane"/>
    <property type="evidence" value="ECO:0007669"/>
    <property type="project" value="InterPro"/>
</dbReference>
<dbReference type="Proteomes" id="UP000242501">
    <property type="component" value="Unassembled WGS sequence"/>
</dbReference>
<name>A0A1G6GM99_9GAMM</name>
<evidence type="ECO:0000256" key="1">
    <source>
        <dbReference type="SAM" id="SignalP"/>
    </source>
</evidence>
<dbReference type="AlphaFoldDB" id="A0A1G6GM99"/>
<dbReference type="GO" id="GO:0006508">
    <property type="term" value="P:proteolysis"/>
    <property type="evidence" value="ECO:0007669"/>
    <property type="project" value="InterPro"/>
</dbReference>
<dbReference type="Pfam" id="PF01278">
    <property type="entry name" value="Omptin"/>
    <property type="match status" value="1"/>
</dbReference>
<dbReference type="GO" id="GO:0004190">
    <property type="term" value="F:aspartic-type endopeptidase activity"/>
    <property type="evidence" value="ECO:0007669"/>
    <property type="project" value="InterPro"/>
</dbReference>
<proteinExistence type="predicted"/>
<sequence length="362" mass="41650">MYFKIKNLNYFIILGLCHISFAFAEQVTPITSAEQSALQSEDLQEVQIEKEVEVIIARQPNTVSYEDIEFITPKPAVTFSITPSILTGGQGKEFSFTNSYSDKISMLNWEIKNVPIIKTDFTWNISPNLSFNMNGWTTVGKKTVTMNDYDWRDLSNRSLLTDWSNHPDTSLNAANKLDFNFTYWLLQKSNYNIGLLLGYERSQFSWTARGGRYQYGLTDQNGDYVADTAQMYHGTFADGAMGVGYKQKFSLYYLGLTANYRYNNYEMSATAKMSPWVKSNSQDEHYMRDLTFYEKGEDSEFYAVTLNAGYYISPRIKFFTEITWNEYRLAGGTMTVKNYDNESKGGMSSRYYNLGIGAQYIF</sequence>
<feature type="signal peptide" evidence="1">
    <location>
        <begin position="1"/>
        <end position="24"/>
    </location>
</feature>
<dbReference type="SUPFAM" id="SSF69917">
    <property type="entry name" value="OMPT-like"/>
    <property type="match status" value="1"/>
</dbReference>
<keyword evidence="3" id="KW-1185">Reference proteome</keyword>
<dbReference type="STRING" id="1219383.SAMN05421733_101301"/>
<organism evidence="2 3">
    <name type="scientific">Acinetobacter boissieri</name>
    <dbReference type="NCBI Taxonomy" id="1219383"/>
    <lineage>
        <taxon>Bacteria</taxon>
        <taxon>Pseudomonadati</taxon>
        <taxon>Pseudomonadota</taxon>
        <taxon>Gammaproteobacteria</taxon>
        <taxon>Moraxellales</taxon>
        <taxon>Moraxellaceae</taxon>
        <taxon>Acinetobacter</taxon>
    </lineage>
</organism>
<dbReference type="InterPro" id="IPR000036">
    <property type="entry name" value="Peptidase_A26_omptin"/>
</dbReference>
<dbReference type="Gene3D" id="2.40.128.90">
    <property type="entry name" value="OMPT-like"/>
    <property type="match status" value="1"/>
</dbReference>
<dbReference type="EMBL" id="FMYL01000001">
    <property type="protein sequence ID" value="SDB82296.1"/>
    <property type="molecule type" value="Genomic_DNA"/>
</dbReference>
<dbReference type="PRINTS" id="PR00482">
    <property type="entry name" value="OMPTIN"/>
</dbReference>
<dbReference type="InterPro" id="IPR053724">
    <property type="entry name" value="OMP_A26_sf"/>
</dbReference>
<dbReference type="RefSeq" id="WP_092746561.1">
    <property type="nucleotide sequence ID" value="NZ_FMYL01000001.1"/>
</dbReference>
<keyword evidence="1" id="KW-0732">Signal</keyword>
<gene>
    <name evidence="2" type="ORF">SAMN05421733_101301</name>
</gene>
<evidence type="ECO:0000313" key="2">
    <source>
        <dbReference type="EMBL" id="SDB82296.1"/>
    </source>
</evidence>
<feature type="chain" id="PRO_5017475879" evidence="1">
    <location>
        <begin position="25"/>
        <end position="362"/>
    </location>
</feature>
<evidence type="ECO:0000313" key="3">
    <source>
        <dbReference type="Proteomes" id="UP000242501"/>
    </source>
</evidence>
<reference evidence="3" key="1">
    <citation type="submission" date="2016-09" db="EMBL/GenBank/DDBJ databases">
        <authorList>
            <person name="Varghese N."/>
            <person name="Submissions S."/>
        </authorList>
    </citation>
    <scope>NUCLEOTIDE SEQUENCE [LARGE SCALE GENOMIC DNA]</scope>
    <source>
        <strain evidence="3">ANC 4422</strain>
    </source>
</reference>
<dbReference type="InterPro" id="IPR020080">
    <property type="entry name" value="OM_adhesin/peptidase_omptin"/>
</dbReference>
<protein>
    <submittedName>
        <fullName evidence="2">Plasminogen activator Pla Aspartic peptidase. MEROPS family A26</fullName>
    </submittedName>
</protein>